<organism evidence="1">
    <name type="scientific">Oryza glumipatula</name>
    <dbReference type="NCBI Taxonomy" id="40148"/>
    <lineage>
        <taxon>Eukaryota</taxon>
        <taxon>Viridiplantae</taxon>
        <taxon>Streptophyta</taxon>
        <taxon>Embryophyta</taxon>
        <taxon>Tracheophyta</taxon>
        <taxon>Spermatophyta</taxon>
        <taxon>Magnoliopsida</taxon>
        <taxon>Liliopsida</taxon>
        <taxon>Poales</taxon>
        <taxon>Poaceae</taxon>
        <taxon>BOP clade</taxon>
        <taxon>Oryzoideae</taxon>
        <taxon>Oryzeae</taxon>
        <taxon>Oryzinae</taxon>
        <taxon>Oryza</taxon>
    </lineage>
</organism>
<dbReference type="Gramene" id="OGLUM06G24090.1">
    <property type="protein sequence ID" value="OGLUM06G24090.1"/>
    <property type="gene ID" value="OGLUM06G24090"/>
</dbReference>
<accession>A0A0E0ACK7</accession>
<sequence>MRNEAGLAPAPLLIGGGRLGFPLFGGQSPAASRTPCGIGLEATALAAADVVAPAAVEDGDRAWRYPRWLPAQGWPSNAKSELQLLDFSLALAPAIALAVVADTISSCSSLYIVCSAACVPLGILKLGSEFLADVQYYNNFQFTSYCVMITKACLLLDIQGGHLMPKYLDQLLQNVGNMEWNI</sequence>
<name>A0A0E0ACK7_9ORYZ</name>
<reference evidence="1" key="1">
    <citation type="submission" date="2015-04" db="UniProtKB">
        <authorList>
            <consortium name="EnsemblPlants"/>
        </authorList>
    </citation>
    <scope>IDENTIFICATION</scope>
</reference>
<proteinExistence type="predicted"/>
<dbReference type="HOGENOM" id="CLU_1743311_0_0_1"/>
<reference evidence="1" key="2">
    <citation type="submission" date="2018-05" db="EMBL/GenBank/DDBJ databases">
        <title>OgluRS3 (Oryza glumaepatula Reference Sequence Version 3).</title>
        <authorList>
            <person name="Zhang J."/>
            <person name="Kudrna D."/>
            <person name="Lee S."/>
            <person name="Talag J."/>
            <person name="Welchert J."/>
            <person name="Wing R.A."/>
        </authorList>
    </citation>
    <scope>NUCLEOTIDE SEQUENCE [LARGE SCALE GENOMIC DNA]</scope>
</reference>
<dbReference type="Proteomes" id="UP000026961">
    <property type="component" value="Chromosome 6"/>
</dbReference>
<dbReference type="AlphaFoldDB" id="A0A0E0ACK7"/>
<evidence type="ECO:0000313" key="2">
    <source>
        <dbReference type="Proteomes" id="UP000026961"/>
    </source>
</evidence>
<dbReference type="EnsemblPlants" id="OGLUM06G24090.1">
    <property type="protein sequence ID" value="OGLUM06G24090.1"/>
    <property type="gene ID" value="OGLUM06G24090"/>
</dbReference>
<protein>
    <submittedName>
        <fullName evidence="1">Uncharacterized protein</fullName>
    </submittedName>
</protein>
<evidence type="ECO:0000313" key="1">
    <source>
        <dbReference type="EnsemblPlants" id="OGLUM06G24090.1"/>
    </source>
</evidence>
<keyword evidence="2" id="KW-1185">Reference proteome</keyword>